<dbReference type="Pfam" id="PF22942">
    <property type="entry name" value="DUF7025"/>
    <property type="match status" value="1"/>
</dbReference>
<sequence length="407" mass="46086">MAPTEMIQTDPQMALAPANTPPSSPNQAEHTVAWNNAHQFFDVLKAVVAMQIASAPAPAPAPKCACSHTSAESQTLLASAQPLTVEHLEQLISKLIDAKSMPPKASKDAKPGDPQPETARASKLEFKTVIEVEYKTEEASAPKANTLDEYVFILRTQVDKKTKEPTFHVDVKSEELRDILREVLKDVYGVSLMEDKPSVERNLLYHYLPELESHRRSLQTDTSTKHPNLLIDSIKEIYMPTTQRLLPFLEYSEIIYDLLPILFKPNIPVYTTCFDNKKPRCITYNFAEEKTTRSKKKYLSMDYRIFDFDSKTFGKASIALSEAFFMKDRDPTTCQSSRDKLEEDELLICCPTVPGFSLDEKLWVEFAVADIEDINWLPSPYTCLSISDEQKDVIMALVEARLDPMDH</sequence>
<dbReference type="Proteomes" id="UP000235672">
    <property type="component" value="Unassembled WGS sequence"/>
</dbReference>
<dbReference type="EMBL" id="KZ613536">
    <property type="protein sequence ID" value="PMD13074.1"/>
    <property type="molecule type" value="Genomic_DNA"/>
</dbReference>
<dbReference type="InterPro" id="IPR054289">
    <property type="entry name" value="DUF7025"/>
</dbReference>
<dbReference type="AlphaFoldDB" id="A0A2J6PGC0"/>
<dbReference type="OrthoDB" id="10042665at2759"/>
<proteinExistence type="predicted"/>
<name>A0A2J6PGC0_9HELO</name>
<gene>
    <name evidence="3" type="ORF">NA56DRAFT_712389</name>
</gene>
<evidence type="ECO:0000313" key="4">
    <source>
        <dbReference type="Proteomes" id="UP000235672"/>
    </source>
</evidence>
<feature type="compositionally biased region" description="Polar residues" evidence="1">
    <location>
        <begin position="1"/>
        <end position="11"/>
    </location>
</feature>
<evidence type="ECO:0000256" key="1">
    <source>
        <dbReference type="SAM" id="MobiDB-lite"/>
    </source>
</evidence>
<feature type="region of interest" description="Disordered" evidence="1">
    <location>
        <begin position="1"/>
        <end position="29"/>
    </location>
</feature>
<keyword evidence="4" id="KW-1185">Reference proteome</keyword>
<accession>A0A2J6PGC0</accession>
<dbReference type="PANTHER" id="PTHR46411">
    <property type="entry name" value="FAMILY ATPASE, PUTATIVE-RELATED"/>
    <property type="match status" value="1"/>
</dbReference>
<evidence type="ECO:0000259" key="2">
    <source>
        <dbReference type="Pfam" id="PF22942"/>
    </source>
</evidence>
<organism evidence="3 4">
    <name type="scientific">Hyaloscypha hepaticicola</name>
    <dbReference type="NCBI Taxonomy" id="2082293"/>
    <lineage>
        <taxon>Eukaryota</taxon>
        <taxon>Fungi</taxon>
        <taxon>Dikarya</taxon>
        <taxon>Ascomycota</taxon>
        <taxon>Pezizomycotina</taxon>
        <taxon>Leotiomycetes</taxon>
        <taxon>Helotiales</taxon>
        <taxon>Hyaloscyphaceae</taxon>
        <taxon>Hyaloscypha</taxon>
    </lineage>
</organism>
<evidence type="ECO:0000313" key="3">
    <source>
        <dbReference type="EMBL" id="PMD13074.1"/>
    </source>
</evidence>
<feature type="domain" description="DUF7025" evidence="2">
    <location>
        <begin position="248"/>
        <end position="321"/>
    </location>
</feature>
<dbReference type="PANTHER" id="PTHR46411:SF1">
    <property type="entry name" value="FAMILY ATPASE, PUTATIVE (AFU_ORTHOLOGUE AFUA_7G05752)-RELATED"/>
    <property type="match status" value="1"/>
</dbReference>
<dbReference type="STRING" id="1745343.A0A2J6PGC0"/>
<feature type="region of interest" description="Disordered" evidence="1">
    <location>
        <begin position="99"/>
        <end position="122"/>
    </location>
</feature>
<protein>
    <recommendedName>
        <fullName evidence="2">DUF7025 domain-containing protein</fullName>
    </recommendedName>
</protein>
<reference evidence="3 4" key="1">
    <citation type="submission" date="2016-05" db="EMBL/GenBank/DDBJ databases">
        <title>A degradative enzymes factory behind the ericoid mycorrhizal symbiosis.</title>
        <authorList>
            <consortium name="DOE Joint Genome Institute"/>
            <person name="Martino E."/>
            <person name="Morin E."/>
            <person name="Grelet G."/>
            <person name="Kuo A."/>
            <person name="Kohler A."/>
            <person name="Daghino S."/>
            <person name="Barry K."/>
            <person name="Choi C."/>
            <person name="Cichocki N."/>
            <person name="Clum A."/>
            <person name="Copeland A."/>
            <person name="Hainaut M."/>
            <person name="Haridas S."/>
            <person name="Labutti K."/>
            <person name="Lindquist E."/>
            <person name="Lipzen A."/>
            <person name="Khouja H.-R."/>
            <person name="Murat C."/>
            <person name="Ohm R."/>
            <person name="Olson A."/>
            <person name="Spatafora J."/>
            <person name="Veneault-Fourrey C."/>
            <person name="Henrissat B."/>
            <person name="Grigoriev I."/>
            <person name="Martin F."/>
            <person name="Perotto S."/>
        </authorList>
    </citation>
    <scope>NUCLEOTIDE SEQUENCE [LARGE SCALE GENOMIC DNA]</scope>
    <source>
        <strain evidence="3 4">UAMH 7357</strain>
    </source>
</reference>